<feature type="transmembrane region" description="Helical" evidence="1">
    <location>
        <begin position="35"/>
        <end position="56"/>
    </location>
</feature>
<comment type="caution">
    <text evidence="2">The sequence shown here is derived from an EMBL/GenBank/DDBJ whole genome shotgun (WGS) entry which is preliminary data.</text>
</comment>
<organism evidence="2 3">
    <name type="scientific">Triparma laevis f. longispina</name>
    <dbReference type="NCBI Taxonomy" id="1714387"/>
    <lineage>
        <taxon>Eukaryota</taxon>
        <taxon>Sar</taxon>
        <taxon>Stramenopiles</taxon>
        <taxon>Ochrophyta</taxon>
        <taxon>Bolidophyceae</taxon>
        <taxon>Parmales</taxon>
        <taxon>Triparmaceae</taxon>
        <taxon>Triparma</taxon>
    </lineage>
</organism>
<feature type="transmembrane region" description="Helical" evidence="1">
    <location>
        <begin position="122"/>
        <end position="141"/>
    </location>
</feature>
<accession>A0A9W7C079</accession>
<reference evidence="3" key="1">
    <citation type="journal article" date="2023" name="Commun. Biol.">
        <title>Genome analysis of Parmales, the sister group of diatoms, reveals the evolutionary specialization of diatoms from phago-mixotrophs to photoautotrophs.</title>
        <authorList>
            <person name="Ban H."/>
            <person name="Sato S."/>
            <person name="Yoshikawa S."/>
            <person name="Yamada K."/>
            <person name="Nakamura Y."/>
            <person name="Ichinomiya M."/>
            <person name="Sato N."/>
            <person name="Blanc-Mathieu R."/>
            <person name="Endo H."/>
            <person name="Kuwata A."/>
            <person name="Ogata H."/>
        </authorList>
    </citation>
    <scope>NUCLEOTIDE SEQUENCE [LARGE SCALE GENOMIC DNA]</scope>
    <source>
        <strain evidence="3">NIES 3700</strain>
    </source>
</reference>
<feature type="transmembrane region" description="Helical" evidence="1">
    <location>
        <begin position="68"/>
        <end position="88"/>
    </location>
</feature>
<name>A0A9W7C079_9STRA</name>
<proteinExistence type="predicted"/>
<protein>
    <submittedName>
        <fullName evidence="2">Uncharacterized protein</fullName>
    </submittedName>
</protein>
<gene>
    <name evidence="2" type="ORF">TrLO_g13550</name>
</gene>
<evidence type="ECO:0000256" key="1">
    <source>
        <dbReference type="SAM" id="Phobius"/>
    </source>
</evidence>
<keyword evidence="1" id="KW-0812">Transmembrane</keyword>
<dbReference type="OrthoDB" id="5950997at2759"/>
<dbReference type="PANTHER" id="PTHR11319:SF35">
    <property type="entry name" value="OUTER MEMBRANE PROTEIN PMPC-RELATED"/>
    <property type="match status" value="1"/>
</dbReference>
<sequence length="225" mass="25798">MFTTLMSVVSSVVNVEFLNMMPLGCVMNSNFHHTLVVYTLVPFLIGVAMMIAYVILKRSGKVEASNTVYGWFLFMTFLIFPSVSTKLFSTFACKTFDGGYRSFLKVDYSIDCASDEHKVYEMYAVVFVVVYVIGVPALYAWNLWKDRRLLNPGQKRLAKLHGEELGMKMAIEERERLEEEHLHIKSLAFLYDSYEPQYYWFEVVETTRKLLLTSGLVVLGPGTLS</sequence>
<keyword evidence="3" id="KW-1185">Reference proteome</keyword>
<dbReference type="PANTHER" id="PTHR11319">
    <property type="entry name" value="G PROTEIN-COUPLED RECEPTOR-RELATED"/>
    <property type="match status" value="1"/>
</dbReference>
<dbReference type="AlphaFoldDB" id="A0A9W7C079"/>
<evidence type="ECO:0000313" key="3">
    <source>
        <dbReference type="Proteomes" id="UP001165122"/>
    </source>
</evidence>
<keyword evidence="1" id="KW-0472">Membrane</keyword>
<dbReference type="EMBL" id="BRXW01000027">
    <property type="protein sequence ID" value="GMI00812.1"/>
    <property type="molecule type" value="Genomic_DNA"/>
</dbReference>
<dbReference type="Proteomes" id="UP001165122">
    <property type="component" value="Unassembled WGS sequence"/>
</dbReference>
<keyword evidence="1" id="KW-1133">Transmembrane helix</keyword>
<evidence type="ECO:0000313" key="2">
    <source>
        <dbReference type="EMBL" id="GMI00812.1"/>
    </source>
</evidence>